<evidence type="ECO:0000313" key="2">
    <source>
        <dbReference type="Proteomes" id="UP000247417"/>
    </source>
</evidence>
<reference evidence="1 2" key="1">
    <citation type="submission" date="2017-07" db="EMBL/GenBank/DDBJ databases">
        <title>A draft genome sequence of Komagataeibacter oboediens LMG 18849.</title>
        <authorList>
            <person name="Skraban J."/>
            <person name="Cleenwerck I."/>
            <person name="Vandamme P."/>
            <person name="Trcek J."/>
        </authorList>
    </citation>
    <scope>NUCLEOTIDE SEQUENCE [LARGE SCALE GENOMIC DNA]</scope>
    <source>
        <strain evidence="1 2">LMG 18849</strain>
    </source>
</reference>
<organism evidence="1 2">
    <name type="scientific">Komagataeibacter oboediens</name>
    <dbReference type="NCBI Taxonomy" id="65958"/>
    <lineage>
        <taxon>Bacteria</taxon>
        <taxon>Pseudomonadati</taxon>
        <taxon>Pseudomonadota</taxon>
        <taxon>Alphaproteobacteria</taxon>
        <taxon>Acetobacterales</taxon>
        <taxon>Acetobacteraceae</taxon>
        <taxon>Komagataeibacter</taxon>
    </lineage>
</organism>
<dbReference type="EMBL" id="NKTX01000063">
    <property type="protein sequence ID" value="PYD79790.1"/>
    <property type="molecule type" value="Genomic_DNA"/>
</dbReference>
<comment type="caution">
    <text evidence="1">The sequence shown here is derived from an EMBL/GenBank/DDBJ whole genome shotgun (WGS) entry which is preliminary data.</text>
</comment>
<name>A0A318QN03_9PROT</name>
<protein>
    <submittedName>
        <fullName evidence="1">Uncharacterized protein</fullName>
    </submittedName>
</protein>
<dbReference type="Proteomes" id="UP000247417">
    <property type="component" value="Unassembled WGS sequence"/>
</dbReference>
<evidence type="ECO:0000313" key="1">
    <source>
        <dbReference type="EMBL" id="PYD79790.1"/>
    </source>
</evidence>
<dbReference type="AlphaFoldDB" id="A0A318QN03"/>
<sequence>MDDMLIYPHKTTTMQSLSTAVSRGYVWHISGVVRADRFLNLEAKFANLYSTEISPALRYERKKVGIAGARFFAHPAHRSPHLFWWLLLTEGVHPARECEQGLARVTDPKNRLLYASEFELVQTPHEGSAPRWTWRLQPQKVEAWHDEIRLAVRHRKDERAVQRVIMRYYRLPGFRGVREQIAGLRRFTVGEWIRAKRARECPYLPKRMPPYVRFGGAPGVQAEIIVNRLLEGLPPFTDEMKFQTATKAQAPYIEAESEWGEVDA</sequence>
<accession>A0A318QN03</accession>
<gene>
    <name evidence="1" type="ORF">CFR80_14650</name>
</gene>
<proteinExistence type="predicted"/>
<dbReference type="OrthoDB" id="7220470at2"/>